<dbReference type="PANTHER" id="PTHR36938">
    <property type="entry name" value="PROTEIN CBG26935"/>
    <property type="match status" value="1"/>
</dbReference>
<organism evidence="3 4">
    <name type="scientific">Caenorhabditis angaria</name>
    <dbReference type="NCBI Taxonomy" id="860376"/>
    <lineage>
        <taxon>Eukaryota</taxon>
        <taxon>Metazoa</taxon>
        <taxon>Ecdysozoa</taxon>
        <taxon>Nematoda</taxon>
        <taxon>Chromadorea</taxon>
        <taxon>Rhabditida</taxon>
        <taxon>Rhabditina</taxon>
        <taxon>Rhabditomorpha</taxon>
        <taxon>Rhabditoidea</taxon>
        <taxon>Rhabditidae</taxon>
        <taxon>Peloderinae</taxon>
        <taxon>Caenorhabditis</taxon>
    </lineage>
</organism>
<keyword evidence="1" id="KW-0732">Signal</keyword>
<evidence type="ECO:0000256" key="1">
    <source>
        <dbReference type="SAM" id="SignalP"/>
    </source>
</evidence>
<feature type="chain" id="PRO_5040348965" description="WAP domain-containing protein" evidence="1">
    <location>
        <begin position="24"/>
        <end position="153"/>
    </location>
</feature>
<dbReference type="OrthoDB" id="5873927at2759"/>
<dbReference type="InterPro" id="IPR008197">
    <property type="entry name" value="WAP_dom"/>
</dbReference>
<feature type="domain" description="WAP" evidence="2">
    <location>
        <begin position="102"/>
        <end position="153"/>
    </location>
</feature>
<reference evidence="3" key="1">
    <citation type="submission" date="2022-11" db="EMBL/GenBank/DDBJ databases">
        <authorList>
            <person name="Kikuchi T."/>
        </authorList>
    </citation>
    <scope>NUCLEOTIDE SEQUENCE</scope>
    <source>
        <strain evidence="3">PS1010</strain>
    </source>
</reference>
<evidence type="ECO:0000259" key="2">
    <source>
        <dbReference type="PROSITE" id="PS51390"/>
    </source>
</evidence>
<dbReference type="EMBL" id="CANHGI010000005">
    <property type="protein sequence ID" value="CAI5452322.1"/>
    <property type="molecule type" value="Genomic_DNA"/>
</dbReference>
<proteinExistence type="predicted"/>
<dbReference type="PANTHER" id="PTHR36938:SF2">
    <property type="entry name" value="WAP DOMAIN-CONTAINING PROTEIN"/>
    <property type="match status" value="1"/>
</dbReference>
<feature type="signal peptide" evidence="1">
    <location>
        <begin position="1"/>
        <end position="23"/>
    </location>
</feature>
<name>A0A9P1N927_9PELO</name>
<dbReference type="PROSITE" id="PS51390">
    <property type="entry name" value="WAP"/>
    <property type="match status" value="1"/>
</dbReference>
<dbReference type="GO" id="GO:0005576">
    <property type="term" value="C:extracellular region"/>
    <property type="evidence" value="ECO:0007669"/>
    <property type="project" value="InterPro"/>
</dbReference>
<protein>
    <recommendedName>
        <fullName evidence="2">WAP domain-containing protein</fullName>
    </recommendedName>
</protein>
<comment type="caution">
    <text evidence="3">The sequence shown here is derived from an EMBL/GenBank/DDBJ whole genome shotgun (WGS) entry which is preliminary data.</text>
</comment>
<dbReference type="GO" id="GO:0030414">
    <property type="term" value="F:peptidase inhibitor activity"/>
    <property type="evidence" value="ECO:0007669"/>
    <property type="project" value="InterPro"/>
</dbReference>
<dbReference type="AlphaFoldDB" id="A0A9P1N927"/>
<evidence type="ECO:0000313" key="3">
    <source>
        <dbReference type="EMBL" id="CAI5452322.1"/>
    </source>
</evidence>
<keyword evidence="4" id="KW-1185">Reference proteome</keyword>
<sequence length="153" mass="17750">MKSSKWLFFSFFLTQIYISGTFMSPTSIDWCRYFQRLHIYKPECKFYDGQIVETAIQAPKAYPLARINIPQCSAHYMYCTTNNQCGPGYLRCIDMTKYRECCAPFKRQCPPIDYLSFRCVVRDPNGWCSKDSDCSSTSNKLCCPTGCNYNICV</sequence>
<accession>A0A9P1N927</accession>
<evidence type="ECO:0000313" key="4">
    <source>
        <dbReference type="Proteomes" id="UP001152747"/>
    </source>
</evidence>
<dbReference type="Proteomes" id="UP001152747">
    <property type="component" value="Unassembled WGS sequence"/>
</dbReference>
<gene>
    <name evidence="3" type="ORF">CAMP_LOCUS14959</name>
</gene>